<dbReference type="GO" id="GO:0003697">
    <property type="term" value="F:single-stranded DNA binding"/>
    <property type="evidence" value="ECO:0007669"/>
    <property type="project" value="InterPro"/>
</dbReference>
<evidence type="ECO:0000256" key="8">
    <source>
        <dbReference type="RuleBase" id="RU364100"/>
    </source>
</evidence>
<evidence type="ECO:0000256" key="2">
    <source>
        <dbReference type="ARBA" id="ARBA00022670"/>
    </source>
</evidence>
<dbReference type="EC" id="3.4.-.-" evidence="8"/>
<reference evidence="10 11" key="1">
    <citation type="submission" date="2017-07" db="EMBL/GenBank/DDBJ databases">
        <title>Draft Genome Sequences of Select Purple Nonsulfur Bacteria.</title>
        <authorList>
            <person name="Lasarre B."/>
            <person name="Mckinlay J.B."/>
        </authorList>
    </citation>
    <scope>NUCLEOTIDE SEQUENCE [LARGE SCALE GENOMIC DNA]</scope>
    <source>
        <strain evidence="10 11">DSM 5909</strain>
    </source>
</reference>
<evidence type="ECO:0000313" key="11">
    <source>
        <dbReference type="Proteomes" id="UP000249130"/>
    </source>
</evidence>
<evidence type="ECO:0000256" key="7">
    <source>
        <dbReference type="ARBA" id="ARBA00023239"/>
    </source>
</evidence>
<evidence type="ECO:0000256" key="4">
    <source>
        <dbReference type="ARBA" id="ARBA00022801"/>
    </source>
</evidence>
<dbReference type="SUPFAM" id="SSF143081">
    <property type="entry name" value="BB1717-like"/>
    <property type="match status" value="1"/>
</dbReference>
<evidence type="ECO:0000256" key="3">
    <source>
        <dbReference type="ARBA" id="ARBA00022763"/>
    </source>
</evidence>
<dbReference type="AlphaFoldDB" id="A0A327LD91"/>
<dbReference type="PANTHER" id="PTHR13604:SF0">
    <property type="entry name" value="ABASIC SITE PROCESSING PROTEIN HMCES"/>
    <property type="match status" value="1"/>
</dbReference>
<dbReference type="OrthoDB" id="9782620at2"/>
<keyword evidence="4 8" id="KW-0378">Hydrolase</keyword>
<comment type="similarity">
    <text evidence="1 8">Belongs to the SOS response-associated peptidase family.</text>
</comment>
<dbReference type="Pfam" id="PF02586">
    <property type="entry name" value="SRAP"/>
    <property type="match status" value="1"/>
</dbReference>
<evidence type="ECO:0000256" key="9">
    <source>
        <dbReference type="SAM" id="MobiDB-lite"/>
    </source>
</evidence>
<dbReference type="EMBL" id="NPEX01000008">
    <property type="protein sequence ID" value="RAI45778.1"/>
    <property type="molecule type" value="Genomic_DNA"/>
</dbReference>
<keyword evidence="5" id="KW-0190">Covalent protein-DNA linkage</keyword>
<sequence>MCGRYAITSSPEAIRALFRYGEVPNFPPRYNVAPTQPVPVVRFVDGVRQFALLRWGLIPAWVKDPRGFSLLINARGESVNDKPAFRNAMKRRRCLLPADGFFEWQATGGAKQPFYIHRRDGAPLAFAGLWETWMGPNGEELETVCIVTTTASRTLRPIHDRMPVIVPPEAFDLWLDASVVDALTAAALIAPAPDDLLEAHPVSTAVNRTANDSPDLLAPLVATEEAPAPPRPAPAKRAAVAVRRGAKAEREPGPDQGSLF</sequence>
<keyword evidence="2 8" id="KW-0645">Protease</keyword>
<evidence type="ECO:0000256" key="1">
    <source>
        <dbReference type="ARBA" id="ARBA00008136"/>
    </source>
</evidence>
<name>A0A327LD91_9BRAD</name>
<keyword evidence="11" id="KW-1185">Reference proteome</keyword>
<dbReference type="GO" id="GO:0006508">
    <property type="term" value="P:proteolysis"/>
    <property type="evidence" value="ECO:0007669"/>
    <property type="project" value="UniProtKB-KW"/>
</dbReference>
<dbReference type="PANTHER" id="PTHR13604">
    <property type="entry name" value="DC12-RELATED"/>
    <property type="match status" value="1"/>
</dbReference>
<dbReference type="RefSeq" id="WP_111417441.1">
    <property type="nucleotide sequence ID" value="NZ_NPEX01000008.1"/>
</dbReference>
<evidence type="ECO:0000313" key="10">
    <source>
        <dbReference type="EMBL" id="RAI45778.1"/>
    </source>
</evidence>
<evidence type="ECO:0000256" key="5">
    <source>
        <dbReference type="ARBA" id="ARBA00023124"/>
    </source>
</evidence>
<keyword evidence="6" id="KW-0238">DNA-binding</keyword>
<accession>A0A327LD91</accession>
<evidence type="ECO:0000256" key="6">
    <source>
        <dbReference type="ARBA" id="ARBA00023125"/>
    </source>
</evidence>
<dbReference type="Proteomes" id="UP000249130">
    <property type="component" value="Unassembled WGS sequence"/>
</dbReference>
<comment type="caution">
    <text evidence="10">The sequence shown here is derived from an EMBL/GenBank/DDBJ whole genome shotgun (WGS) entry which is preliminary data.</text>
</comment>
<keyword evidence="3" id="KW-0227">DNA damage</keyword>
<protein>
    <recommendedName>
        <fullName evidence="8">Abasic site processing protein</fullName>
        <ecNumber evidence="8">3.4.-.-</ecNumber>
    </recommendedName>
</protein>
<proteinExistence type="inferred from homology"/>
<organism evidence="10 11">
    <name type="scientific">Rhodoplanes roseus</name>
    <dbReference type="NCBI Taxonomy" id="29409"/>
    <lineage>
        <taxon>Bacteria</taxon>
        <taxon>Pseudomonadati</taxon>
        <taxon>Pseudomonadota</taxon>
        <taxon>Alphaproteobacteria</taxon>
        <taxon>Hyphomicrobiales</taxon>
        <taxon>Nitrobacteraceae</taxon>
        <taxon>Rhodoplanes</taxon>
    </lineage>
</organism>
<feature type="region of interest" description="Disordered" evidence="9">
    <location>
        <begin position="216"/>
        <end position="260"/>
    </location>
</feature>
<gene>
    <name evidence="10" type="ORF">CH341_02430</name>
</gene>
<dbReference type="GO" id="GO:0008233">
    <property type="term" value="F:peptidase activity"/>
    <property type="evidence" value="ECO:0007669"/>
    <property type="project" value="UniProtKB-KW"/>
</dbReference>
<dbReference type="InterPro" id="IPR036590">
    <property type="entry name" value="SRAP-like"/>
</dbReference>
<dbReference type="GO" id="GO:0106300">
    <property type="term" value="P:protein-DNA covalent cross-linking repair"/>
    <property type="evidence" value="ECO:0007669"/>
    <property type="project" value="InterPro"/>
</dbReference>
<dbReference type="GO" id="GO:0016829">
    <property type="term" value="F:lyase activity"/>
    <property type="evidence" value="ECO:0007669"/>
    <property type="project" value="UniProtKB-KW"/>
</dbReference>
<keyword evidence="7" id="KW-0456">Lyase</keyword>
<dbReference type="InterPro" id="IPR003738">
    <property type="entry name" value="SRAP"/>
</dbReference>
<dbReference type="Gene3D" id="3.90.1680.10">
    <property type="entry name" value="SOS response associated peptidase-like"/>
    <property type="match status" value="1"/>
</dbReference>